<gene>
    <name evidence="1" type="ORF">AW06_001019</name>
    <name evidence="2" type="ORF">HWD57_20225</name>
</gene>
<keyword evidence="3" id="KW-1185">Reference proteome</keyword>
<dbReference type="EMBL" id="CP058708">
    <property type="protein sequence ID" value="QLH51859.1"/>
    <property type="molecule type" value="Genomic_DNA"/>
</dbReference>
<dbReference type="RefSeq" id="WP_171047336.1">
    <property type="nucleotide sequence ID" value="NZ_JDST02000017.1"/>
</dbReference>
<protein>
    <submittedName>
        <fullName evidence="1">Uncharacterized protein</fullName>
    </submittedName>
</protein>
<dbReference type="Proteomes" id="UP000021315">
    <property type="component" value="Unassembled WGS sequence"/>
</dbReference>
<accession>A0A7D5SH30</accession>
<dbReference type="Proteomes" id="UP000509684">
    <property type="component" value="Chromosome"/>
</dbReference>
<name>A0A080M905_9PROT</name>
<reference evidence="1 3" key="1">
    <citation type="submission" date="2014-02" db="EMBL/GenBank/DDBJ databases">
        <title>Expanding our view of genomic diversity in Candidatus Accumulibacter clades.</title>
        <authorList>
            <person name="Skennerton C.T."/>
            <person name="Barr J.J."/>
            <person name="Slater F.R."/>
            <person name="Bond P.L."/>
            <person name="Tyson G.W."/>
        </authorList>
    </citation>
    <scope>NUCLEOTIDE SEQUENCE [LARGE SCALE GENOMIC DNA]</scope>
    <source>
        <strain evidence="3">SK-02</strain>
    </source>
</reference>
<sequence>MVDHPFARCVALHLAGLLVADNVQARQPPGKPEAARSARTASREHLVPAGLRCLRR</sequence>
<reference evidence="2 4" key="2">
    <citation type="journal article" date="2019" name="Microbiome">
        <title>Annotated bacterial chromosomes from frame-shift-corrected long-read metagenomic data.</title>
        <authorList>
            <person name="Arumugam K."/>
            <person name="Bagci C."/>
            <person name="Bessarab I."/>
            <person name="Beier S."/>
            <person name="Buchfink B."/>
            <person name="Gorska A."/>
            <person name="Qiu G."/>
            <person name="Huson D.H."/>
            <person name="Williams R.B.H."/>
        </authorList>
    </citation>
    <scope>NUCLEOTIDE SEQUENCE [LARGE SCALE GENOMIC DNA]</scope>
    <source>
        <strain evidence="2">SSA1</strain>
    </source>
</reference>
<dbReference type="EMBL" id="JDST02000017">
    <property type="protein sequence ID" value="KFB77777.1"/>
    <property type="molecule type" value="Genomic_DNA"/>
</dbReference>
<reference evidence="2" key="3">
    <citation type="submission" date="2020-06" db="EMBL/GenBank/DDBJ databases">
        <authorList>
            <person name="Arumugam K."/>
            <person name="Besarab I."/>
            <person name="Haryono M."/>
            <person name="Bagci C."/>
            <person name="Beier S."/>
            <person name="Buchfink B."/>
            <person name="Gorska A."/>
            <person name="Qiu G."/>
            <person name="Huson D.H."/>
            <person name="Williams R.B."/>
        </authorList>
    </citation>
    <scope>NUCLEOTIDE SEQUENCE</scope>
    <source>
        <strain evidence="2">SSA1</strain>
    </source>
</reference>
<evidence type="ECO:0000313" key="2">
    <source>
        <dbReference type="EMBL" id="QLH51859.1"/>
    </source>
</evidence>
<organism evidence="1 3">
    <name type="scientific">Candidatus Accumulibacter cognatus</name>
    <dbReference type="NCBI Taxonomy" id="2954383"/>
    <lineage>
        <taxon>Bacteria</taxon>
        <taxon>Pseudomonadati</taxon>
        <taxon>Pseudomonadota</taxon>
        <taxon>Betaproteobacteria</taxon>
        <taxon>Candidatus Accumulibacter</taxon>
    </lineage>
</organism>
<dbReference type="KEGG" id="acog:HWD57_20225"/>
<evidence type="ECO:0000313" key="1">
    <source>
        <dbReference type="EMBL" id="KFB77777.1"/>
    </source>
</evidence>
<dbReference type="AlphaFoldDB" id="A0A080M905"/>
<evidence type="ECO:0000313" key="3">
    <source>
        <dbReference type="Proteomes" id="UP000021315"/>
    </source>
</evidence>
<accession>A0A080M905</accession>
<proteinExistence type="predicted"/>
<evidence type="ECO:0000313" key="4">
    <source>
        <dbReference type="Proteomes" id="UP000509684"/>
    </source>
</evidence>